<protein>
    <recommendedName>
        <fullName evidence="4">BTB domain-containing protein</fullName>
    </recommendedName>
</protein>
<evidence type="ECO:0008006" key="4">
    <source>
        <dbReference type="Google" id="ProtNLM"/>
    </source>
</evidence>
<organism evidence="2 3">
    <name type="scientific">Somion occarium</name>
    <dbReference type="NCBI Taxonomy" id="3059160"/>
    <lineage>
        <taxon>Eukaryota</taxon>
        <taxon>Fungi</taxon>
        <taxon>Dikarya</taxon>
        <taxon>Basidiomycota</taxon>
        <taxon>Agaricomycotina</taxon>
        <taxon>Agaricomycetes</taxon>
        <taxon>Polyporales</taxon>
        <taxon>Cerrenaceae</taxon>
        <taxon>Somion</taxon>
    </lineage>
</organism>
<evidence type="ECO:0000313" key="3">
    <source>
        <dbReference type="Proteomes" id="UP001497453"/>
    </source>
</evidence>
<keyword evidence="3" id="KW-1185">Reference proteome</keyword>
<gene>
    <name evidence="2" type="ORF">GFSPODELE1_LOCUS7076</name>
</gene>
<sequence>MSWGELGSGIQAVPGNSLHTAYERALTGGVFIDTVFYVYSRKKSSGGVYAPRPIFASSAMLKPASSYFNSLLGGRFQEGQVGNIDAGFPEDKPTSMDEYDYDSDSDLELDDDDAPQALDVVHDDIDVAADASGNWETMYHIESAPVRIVVSEQDVVVSESTTHTTAPTTSPAPQASTNETVQPSPTIQHDTIVTARMGRIVLIRDFAYTTWLALLYYLGTKELVFAPLRSKGERGQRAPRRCSPKSMYRLAHMLDLNDVKTLAIQNLRSQLQTKIIFPELFSSVTTTYPEITQALVDYFMQYHNSNDVIQAAPTWIDKVASGELANCSSTFKALVIRLLSVPPSAQRGYRY</sequence>
<accession>A0ABP1DM46</accession>
<dbReference type="EMBL" id="OZ037948">
    <property type="protein sequence ID" value="CAL1708890.1"/>
    <property type="molecule type" value="Genomic_DNA"/>
</dbReference>
<feature type="compositionally biased region" description="Acidic residues" evidence="1">
    <location>
        <begin position="97"/>
        <end position="106"/>
    </location>
</feature>
<evidence type="ECO:0000313" key="2">
    <source>
        <dbReference type="EMBL" id="CAL1708890.1"/>
    </source>
</evidence>
<proteinExistence type="predicted"/>
<reference evidence="3" key="1">
    <citation type="submission" date="2024-04" db="EMBL/GenBank/DDBJ databases">
        <authorList>
            <person name="Shaw F."/>
            <person name="Minotto A."/>
        </authorList>
    </citation>
    <scope>NUCLEOTIDE SEQUENCE [LARGE SCALE GENOMIC DNA]</scope>
</reference>
<dbReference type="Proteomes" id="UP001497453">
    <property type="component" value="Chromosome 5"/>
</dbReference>
<name>A0ABP1DM46_9APHY</name>
<feature type="region of interest" description="Disordered" evidence="1">
    <location>
        <begin position="158"/>
        <end position="186"/>
    </location>
</feature>
<evidence type="ECO:0000256" key="1">
    <source>
        <dbReference type="SAM" id="MobiDB-lite"/>
    </source>
</evidence>
<feature type="compositionally biased region" description="Low complexity" evidence="1">
    <location>
        <begin position="158"/>
        <end position="177"/>
    </location>
</feature>
<feature type="region of interest" description="Disordered" evidence="1">
    <location>
        <begin position="82"/>
        <end position="106"/>
    </location>
</feature>